<feature type="region of interest" description="Disordered" evidence="1">
    <location>
        <begin position="17"/>
        <end position="59"/>
    </location>
</feature>
<evidence type="ECO:0000256" key="1">
    <source>
        <dbReference type="SAM" id="MobiDB-lite"/>
    </source>
</evidence>
<evidence type="ECO:0000313" key="2">
    <source>
        <dbReference type="EMBL" id="RZC82524.1"/>
    </source>
</evidence>
<proteinExistence type="predicted"/>
<dbReference type="AlphaFoldDB" id="A0A4Y7LAH7"/>
<evidence type="ECO:0000313" key="3">
    <source>
        <dbReference type="Proteomes" id="UP000316621"/>
    </source>
</evidence>
<protein>
    <submittedName>
        <fullName evidence="2">Uncharacterized protein</fullName>
    </submittedName>
</protein>
<dbReference type="EMBL" id="CM010725">
    <property type="protein sequence ID" value="RZC82524.1"/>
    <property type="molecule type" value="Genomic_DNA"/>
</dbReference>
<reference evidence="2 3" key="1">
    <citation type="journal article" date="2018" name="Science">
        <title>The opium poppy genome and morphinan production.</title>
        <authorList>
            <person name="Guo L."/>
            <person name="Winzer T."/>
            <person name="Yang X."/>
            <person name="Li Y."/>
            <person name="Ning Z."/>
            <person name="He Z."/>
            <person name="Teodor R."/>
            <person name="Lu Y."/>
            <person name="Bowser T.A."/>
            <person name="Graham I.A."/>
            <person name="Ye K."/>
        </authorList>
    </citation>
    <scope>NUCLEOTIDE SEQUENCE [LARGE SCALE GENOMIC DNA]</scope>
    <source>
        <strain evidence="3">cv. HN1</strain>
        <tissue evidence="2">Leaves</tissue>
    </source>
</reference>
<accession>A0A4Y7LAH7</accession>
<dbReference type="Proteomes" id="UP000316621">
    <property type="component" value="Chromosome 11"/>
</dbReference>
<name>A0A4Y7LAH7_PAPSO</name>
<sequence>MNCFACSSRLTTDMEINEDDRSECRSPVSSANSSGDGARRTSTRGRSVSKAGPSAPAANAAATTFTYQELAYATENFKP</sequence>
<organism evidence="2 3">
    <name type="scientific">Papaver somniferum</name>
    <name type="common">Opium poppy</name>
    <dbReference type="NCBI Taxonomy" id="3469"/>
    <lineage>
        <taxon>Eukaryota</taxon>
        <taxon>Viridiplantae</taxon>
        <taxon>Streptophyta</taxon>
        <taxon>Embryophyta</taxon>
        <taxon>Tracheophyta</taxon>
        <taxon>Spermatophyta</taxon>
        <taxon>Magnoliopsida</taxon>
        <taxon>Ranunculales</taxon>
        <taxon>Papaveraceae</taxon>
        <taxon>Papaveroideae</taxon>
        <taxon>Papaver</taxon>
    </lineage>
</organism>
<keyword evidence="3" id="KW-1185">Reference proteome</keyword>
<gene>
    <name evidence="2" type="ORF">C5167_045303</name>
</gene>
<feature type="non-terminal residue" evidence="2">
    <location>
        <position position="79"/>
    </location>
</feature>
<dbReference type="Gramene" id="RZC82524">
    <property type="protein sequence ID" value="RZC82524"/>
    <property type="gene ID" value="C5167_045303"/>
</dbReference>